<dbReference type="EMBL" id="QEFC01003083">
    <property type="protein sequence ID" value="KAE9450154.1"/>
    <property type="molecule type" value="Genomic_DNA"/>
</dbReference>
<gene>
    <name evidence="2" type="ORF">C3L33_17936</name>
</gene>
<proteinExistence type="predicted"/>
<comment type="caution">
    <text evidence="2">The sequence shown here is derived from an EMBL/GenBank/DDBJ whole genome shotgun (WGS) entry which is preliminary data.</text>
</comment>
<name>A0A6A4L1N1_9ERIC</name>
<organism evidence="2 3">
    <name type="scientific">Rhododendron williamsianum</name>
    <dbReference type="NCBI Taxonomy" id="262921"/>
    <lineage>
        <taxon>Eukaryota</taxon>
        <taxon>Viridiplantae</taxon>
        <taxon>Streptophyta</taxon>
        <taxon>Embryophyta</taxon>
        <taxon>Tracheophyta</taxon>
        <taxon>Spermatophyta</taxon>
        <taxon>Magnoliopsida</taxon>
        <taxon>eudicotyledons</taxon>
        <taxon>Gunneridae</taxon>
        <taxon>Pentapetalae</taxon>
        <taxon>asterids</taxon>
        <taxon>Ericales</taxon>
        <taxon>Ericaceae</taxon>
        <taxon>Ericoideae</taxon>
        <taxon>Rhodoreae</taxon>
        <taxon>Rhododendron</taxon>
    </lineage>
</organism>
<evidence type="ECO:0000313" key="3">
    <source>
        <dbReference type="Proteomes" id="UP000428333"/>
    </source>
</evidence>
<feature type="non-terminal residue" evidence="2">
    <location>
        <position position="1"/>
    </location>
</feature>
<sequence>MASASVQAPRLASSKISPNVDNKRKEDLCRSNIAAALAVADAVRTSLGLKGMDKMISTASGEVIITDVGGDDLHSSK</sequence>
<evidence type="ECO:0000313" key="2">
    <source>
        <dbReference type="EMBL" id="KAE9450154.1"/>
    </source>
</evidence>
<dbReference type="AlphaFoldDB" id="A0A6A4L1N1"/>
<dbReference type="Gene3D" id="1.10.560.10">
    <property type="entry name" value="GroEL-like equatorial domain"/>
    <property type="match status" value="1"/>
</dbReference>
<evidence type="ECO:0000256" key="1">
    <source>
        <dbReference type="SAM" id="MobiDB-lite"/>
    </source>
</evidence>
<dbReference type="Proteomes" id="UP000428333">
    <property type="component" value="Linkage Group LG11"/>
</dbReference>
<accession>A0A6A4L1N1</accession>
<dbReference type="InterPro" id="IPR027413">
    <property type="entry name" value="GROEL-like_equatorial_sf"/>
</dbReference>
<protein>
    <recommendedName>
        <fullName evidence="4">T-complex protein 1 subunit delta</fullName>
    </recommendedName>
</protein>
<dbReference type="SUPFAM" id="SSF48592">
    <property type="entry name" value="GroEL equatorial domain-like"/>
    <property type="match status" value="1"/>
</dbReference>
<keyword evidence="3" id="KW-1185">Reference proteome</keyword>
<reference evidence="2 3" key="1">
    <citation type="journal article" date="2019" name="Genome Biol. Evol.">
        <title>The Rhododendron genome and chromosomal organization provide insight into shared whole-genome duplications across the heath family (Ericaceae).</title>
        <authorList>
            <person name="Soza V.L."/>
            <person name="Lindsley D."/>
            <person name="Waalkes A."/>
            <person name="Ramage E."/>
            <person name="Patwardhan R.P."/>
            <person name="Burton J.N."/>
            <person name="Adey A."/>
            <person name="Kumar A."/>
            <person name="Qiu R."/>
            <person name="Shendure J."/>
            <person name="Hall B."/>
        </authorList>
    </citation>
    <scope>NUCLEOTIDE SEQUENCE [LARGE SCALE GENOMIC DNA]</scope>
    <source>
        <strain evidence="2">RSF 1966-606</strain>
    </source>
</reference>
<feature type="region of interest" description="Disordered" evidence="1">
    <location>
        <begin position="1"/>
        <end position="24"/>
    </location>
</feature>
<evidence type="ECO:0008006" key="4">
    <source>
        <dbReference type="Google" id="ProtNLM"/>
    </source>
</evidence>
<dbReference type="OrthoDB" id="1637110at2759"/>